<sequence>MAAPNPNNPLTHPTLTGPGYTITGYNTPRPGALFSNRTVGPVPAIAGSHVAYRTTFTAQANQRIRRDIAQNSGVTTFNGWQQGNHPDPTALSPSLHSSETAILADFPTCQAGVMPYNSASTPLVACRGQVTADCLLSQRASYIKAILVHIKGSLNSVACANCEAAASGTGWYGGACSNCIHDNHTARCTVGAGKNPGSGPLYDDWTKKYGSGNRKDCDRNARSRSPDNKGPKLLTGSCCSGMRSNNLNLITS</sequence>
<dbReference type="AlphaFoldDB" id="A0A6A5S4B7"/>
<protein>
    <submittedName>
        <fullName evidence="2">Uncharacterized protein</fullName>
    </submittedName>
</protein>
<dbReference type="OrthoDB" id="3692536at2759"/>
<evidence type="ECO:0000256" key="1">
    <source>
        <dbReference type="SAM" id="MobiDB-lite"/>
    </source>
</evidence>
<evidence type="ECO:0000313" key="3">
    <source>
        <dbReference type="Proteomes" id="UP000800038"/>
    </source>
</evidence>
<gene>
    <name evidence="2" type="ORF">EJ02DRAFT_516404</name>
</gene>
<dbReference type="Proteomes" id="UP000800038">
    <property type="component" value="Unassembled WGS sequence"/>
</dbReference>
<keyword evidence="3" id="KW-1185">Reference proteome</keyword>
<name>A0A6A5S4B7_9PLEO</name>
<proteinExistence type="predicted"/>
<feature type="region of interest" description="Disordered" evidence="1">
    <location>
        <begin position="215"/>
        <end position="234"/>
    </location>
</feature>
<evidence type="ECO:0000313" key="2">
    <source>
        <dbReference type="EMBL" id="KAF1935501.1"/>
    </source>
</evidence>
<reference evidence="2" key="1">
    <citation type="journal article" date="2020" name="Stud. Mycol.">
        <title>101 Dothideomycetes genomes: a test case for predicting lifestyles and emergence of pathogens.</title>
        <authorList>
            <person name="Haridas S."/>
            <person name="Albert R."/>
            <person name="Binder M."/>
            <person name="Bloem J."/>
            <person name="Labutti K."/>
            <person name="Salamov A."/>
            <person name="Andreopoulos B."/>
            <person name="Baker S."/>
            <person name="Barry K."/>
            <person name="Bills G."/>
            <person name="Bluhm B."/>
            <person name="Cannon C."/>
            <person name="Castanera R."/>
            <person name="Culley D."/>
            <person name="Daum C."/>
            <person name="Ezra D."/>
            <person name="Gonzalez J."/>
            <person name="Henrissat B."/>
            <person name="Kuo A."/>
            <person name="Liang C."/>
            <person name="Lipzen A."/>
            <person name="Lutzoni F."/>
            <person name="Magnuson J."/>
            <person name="Mondo S."/>
            <person name="Nolan M."/>
            <person name="Ohm R."/>
            <person name="Pangilinan J."/>
            <person name="Park H.-J."/>
            <person name="Ramirez L."/>
            <person name="Alfaro M."/>
            <person name="Sun H."/>
            <person name="Tritt A."/>
            <person name="Yoshinaga Y."/>
            <person name="Zwiers L.-H."/>
            <person name="Turgeon B."/>
            <person name="Goodwin S."/>
            <person name="Spatafora J."/>
            <person name="Crous P."/>
            <person name="Grigoriev I."/>
        </authorList>
    </citation>
    <scope>NUCLEOTIDE SEQUENCE</scope>
    <source>
        <strain evidence="2">CBS 161.51</strain>
    </source>
</reference>
<organism evidence="2 3">
    <name type="scientific">Clathrospora elynae</name>
    <dbReference type="NCBI Taxonomy" id="706981"/>
    <lineage>
        <taxon>Eukaryota</taxon>
        <taxon>Fungi</taxon>
        <taxon>Dikarya</taxon>
        <taxon>Ascomycota</taxon>
        <taxon>Pezizomycotina</taxon>
        <taxon>Dothideomycetes</taxon>
        <taxon>Pleosporomycetidae</taxon>
        <taxon>Pleosporales</taxon>
        <taxon>Diademaceae</taxon>
        <taxon>Clathrospora</taxon>
    </lineage>
</organism>
<feature type="compositionally biased region" description="Basic and acidic residues" evidence="1">
    <location>
        <begin position="215"/>
        <end position="230"/>
    </location>
</feature>
<accession>A0A6A5S4B7</accession>
<dbReference type="EMBL" id="ML976262">
    <property type="protein sequence ID" value="KAF1935501.1"/>
    <property type="molecule type" value="Genomic_DNA"/>
</dbReference>